<reference evidence="7" key="1">
    <citation type="submission" date="2020-07" db="EMBL/GenBank/DDBJ databases">
        <title>Clarias magur genome sequencing, assembly and annotation.</title>
        <authorList>
            <person name="Kushwaha B."/>
            <person name="Kumar R."/>
            <person name="Das P."/>
            <person name="Joshi C.G."/>
            <person name="Kumar D."/>
            <person name="Nagpure N.S."/>
            <person name="Pandey M."/>
            <person name="Agarwal S."/>
            <person name="Srivastava S."/>
            <person name="Singh M."/>
            <person name="Sahoo L."/>
            <person name="Jayasankar P."/>
            <person name="Meher P.K."/>
            <person name="Koringa P.G."/>
            <person name="Iquebal M.A."/>
            <person name="Das S.P."/>
            <person name="Bit A."/>
            <person name="Patnaik S."/>
            <person name="Patel N."/>
            <person name="Shah T.M."/>
            <person name="Hinsu A."/>
            <person name="Jena J.K."/>
        </authorList>
    </citation>
    <scope>NUCLEOTIDE SEQUENCE</scope>
    <source>
        <strain evidence="7">CIFAMagur01</strain>
        <tissue evidence="7">Testis</tissue>
    </source>
</reference>
<evidence type="ECO:0000256" key="5">
    <source>
        <dbReference type="SAM" id="Phobius"/>
    </source>
</evidence>
<accession>A0A8J4UR25</accession>
<evidence type="ECO:0000256" key="2">
    <source>
        <dbReference type="ARBA" id="ARBA00022692"/>
    </source>
</evidence>
<proteinExistence type="predicted"/>
<sequence length="288" mass="33147">MASRDRDSFIFGIYKWVESGIEEHRHHFPLCEEFLTKCDSELKKVDLFYSGSVDSERQSKVAICLIQCFPPWLRFAQCLRHFWDTGNTVHLLNAGKYSTVFLMVTFAGLYNTARGKSDPAMEESMHVYLYLWAMSTCISVIVTVSWDLRMDWGLLQGNGLLKKDLLYSREVYYYAAMLADVLLRISWAINILLAQMKDSAAAVTASAILAPLEVLRRSIWNVFRLENEHLKNCRQCRAIRDFDLPACPINPPQQILIEKLMDPNEQIISQQQTSASFHDPTCLLFNCL</sequence>
<protein>
    <submittedName>
        <fullName evidence="7">Xenotropic and polytropic retrovirus receptor 1</fullName>
    </submittedName>
</protein>
<dbReference type="AlphaFoldDB" id="A0A8J4UR25"/>
<name>A0A8J4UR25_CLAMG</name>
<evidence type="ECO:0000259" key="6">
    <source>
        <dbReference type="PROSITE" id="PS51380"/>
    </source>
</evidence>
<dbReference type="Pfam" id="PF03124">
    <property type="entry name" value="EXS"/>
    <property type="match status" value="1"/>
</dbReference>
<dbReference type="OrthoDB" id="9970435at2759"/>
<dbReference type="PANTHER" id="PTHR10783">
    <property type="entry name" value="XENOTROPIC AND POLYTROPIC RETROVIRUS RECEPTOR 1-RELATED"/>
    <property type="match status" value="1"/>
</dbReference>
<dbReference type="PANTHER" id="PTHR10783:SF103">
    <property type="entry name" value="SOLUTE CARRIER FAMILY 53 MEMBER 1"/>
    <property type="match status" value="1"/>
</dbReference>
<evidence type="ECO:0000313" key="7">
    <source>
        <dbReference type="EMBL" id="KAF5904812.1"/>
    </source>
</evidence>
<dbReference type="GO" id="GO:0016036">
    <property type="term" value="P:cellular response to phosphate starvation"/>
    <property type="evidence" value="ECO:0007669"/>
    <property type="project" value="TreeGrafter"/>
</dbReference>
<dbReference type="GO" id="GO:0006817">
    <property type="term" value="P:phosphate ion transport"/>
    <property type="evidence" value="ECO:0007669"/>
    <property type="project" value="TreeGrafter"/>
</dbReference>
<dbReference type="PROSITE" id="PS51380">
    <property type="entry name" value="EXS"/>
    <property type="match status" value="1"/>
</dbReference>
<dbReference type="Proteomes" id="UP000727407">
    <property type="component" value="Unassembled WGS sequence"/>
</dbReference>
<dbReference type="EMBL" id="QNUK01000052">
    <property type="protein sequence ID" value="KAF5904812.1"/>
    <property type="molecule type" value="Genomic_DNA"/>
</dbReference>
<gene>
    <name evidence="7" type="ORF">DAT39_005503</name>
</gene>
<feature type="transmembrane region" description="Helical" evidence="5">
    <location>
        <begin position="125"/>
        <end position="146"/>
    </location>
</feature>
<feature type="domain" description="EXS" evidence="6">
    <location>
        <begin position="54"/>
        <end position="256"/>
    </location>
</feature>
<keyword evidence="8" id="KW-1185">Reference proteome</keyword>
<keyword evidence="7" id="KW-0675">Receptor</keyword>
<evidence type="ECO:0000256" key="1">
    <source>
        <dbReference type="ARBA" id="ARBA00004141"/>
    </source>
</evidence>
<keyword evidence="3 5" id="KW-1133">Transmembrane helix</keyword>
<evidence type="ECO:0000256" key="4">
    <source>
        <dbReference type="ARBA" id="ARBA00023136"/>
    </source>
</evidence>
<dbReference type="GO" id="GO:0005794">
    <property type="term" value="C:Golgi apparatus"/>
    <property type="evidence" value="ECO:0007669"/>
    <property type="project" value="TreeGrafter"/>
</dbReference>
<dbReference type="InterPro" id="IPR004342">
    <property type="entry name" value="EXS_C"/>
</dbReference>
<comment type="caution">
    <text evidence="7">The sequence shown here is derived from an EMBL/GenBank/DDBJ whole genome shotgun (WGS) entry which is preliminary data.</text>
</comment>
<dbReference type="GO" id="GO:0000822">
    <property type="term" value="F:inositol hexakisphosphate binding"/>
    <property type="evidence" value="ECO:0007669"/>
    <property type="project" value="TreeGrafter"/>
</dbReference>
<evidence type="ECO:0000256" key="3">
    <source>
        <dbReference type="ARBA" id="ARBA00022989"/>
    </source>
</evidence>
<feature type="non-terminal residue" evidence="7">
    <location>
        <position position="1"/>
    </location>
</feature>
<dbReference type="GO" id="GO:0005886">
    <property type="term" value="C:plasma membrane"/>
    <property type="evidence" value="ECO:0007669"/>
    <property type="project" value="TreeGrafter"/>
</dbReference>
<evidence type="ECO:0000313" key="8">
    <source>
        <dbReference type="Proteomes" id="UP000727407"/>
    </source>
</evidence>
<keyword evidence="4 5" id="KW-0472">Membrane</keyword>
<comment type="subcellular location">
    <subcellularLocation>
        <location evidence="1">Membrane</location>
        <topology evidence="1">Multi-pass membrane protein</topology>
    </subcellularLocation>
</comment>
<feature type="transmembrane region" description="Helical" evidence="5">
    <location>
        <begin position="171"/>
        <end position="193"/>
    </location>
</feature>
<keyword evidence="2 5" id="KW-0812">Transmembrane</keyword>
<organism evidence="7 8">
    <name type="scientific">Clarias magur</name>
    <name type="common">Asian catfish</name>
    <name type="synonym">Macropteronotus magur</name>
    <dbReference type="NCBI Taxonomy" id="1594786"/>
    <lineage>
        <taxon>Eukaryota</taxon>
        <taxon>Metazoa</taxon>
        <taxon>Chordata</taxon>
        <taxon>Craniata</taxon>
        <taxon>Vertebrata</taxon>
        <taxon>Euteleostomi</taxon>
        <taxon>Actinopterygii</taxon>
        <taxon>Neopterygii</taxon>
        <taxon>Teleostei</taxon>
        <taxon>Ostariophysi</taxon>
        <taxon>Siluriformes</taxon>
        <taxon>Clariidae</taxon>
        <taxon>Clarias</taxon>
    </lineage>
</organism>